<evidence type="ECO:0000313" key="2">
    <source>
        <dbReference type="Proteomes" id="UP001358586"/>
    </source>
</evidence>
<name>A0ABR0QEK9_GOSAR</name>
<reference evidence="1 2" key="1">
    <citation type="submission" date="2023-03" db="EMBL/GenBank/DDBJ databases">
        <title>WGS of Gossypium arboreum.</title>
        <authorList>
            <person name="Yu D."/>
        </authorList>
    </citation>
    <scope>NUCLEOTIDE SEQUENCE [LARGE SCALE GENOMIC DNA]</scope>
    <source>
        <tissue evidence="1">Leaf</tissue>
    </source>
</reference>
<gene>
    <name evidence="1" type="ORF">PVK06_013188</name>
</gene>
<keyword evidence="2" id="KW-1185">Reference proteome</keyword>
<dbReference type="EMBL" id="JARKNE010000004">
    <property type="protein sequence ID" value="KAK5837378.1"/>
    <property type="molecule type" value="Genomic_DNA"/>
</dbReference>
<evidence type="ECO:0000313" key="1">
    <source>
        <dbReference type="EMBL" id="KAK5837378.1"/>
    </source>
</evidence>
<accession>A0ABR0QEK9</accession>
<dbReference type="Proteomes" id="UP001358586">
    <property type="component" value="Chromosome 4"/>
</dbReference>
<organism evidence="1 2">
    <name type="scientific">Gossypium arboreum</name>
    <name type="common">Tree cotton</name>
    <name type="synonym">Gossypium nanking</name>
    <dbReference type="NCBI Taxonomy" id="29729"/>
    <lineage>
        <taxon>Eukaryota</taxon>
        <taxon>Viridiplantae</taxon>
        <taxon>Streptophyta</taxon>
        <taxon>Embryophyta</taxon>
        <taxon>Tracheophyta</taxon>
        <taxon>Spermatophyta</taxon>
        <taxon>Magnoliopsida</taxon>
        <taxon>eudicotyledons</taxon>
        <taxon>Gunneridae</taxon>
        <taxon>Pentapetalae</taxon>
        <taxon>rosids</taxon>
        <taxon>malvids</taxon>
        <taxon>Malvales</taxon>
        <taxon>Malvaceae</taxon>
        <taxon>Malvoideae</taxon>
        <taxon>Gossypium</taxon>
    </lineage>
</organism>
<comment type="caution">
    <text evidence="1">The sequence shown here is derived from an EMBL/GenBank/DDBJ whole genome shotgun (WGS) entry which is preliminary data.</text>
</comment>
<protein>
    <submittedName>
        <fullName evidence="1">Uncharacterized protein</fullName>
    </submittedName>
</protein>
<proteinExistence type="predicted"/>
<sequence>MAEIGIVTLASHHTSGWKVETPLPSRFTVKIEFGELEFHSRPHKRDIGKHVIYGMKWSSFVESNLESVVTLYARQQVENFHNLQVMGGRGKSLISVYKTSY</sequence>